<protein>
    <submittedName>
        <fullName evidence="2">Thioredoxin-like protein</fullName>
    </submittedName>
</protein>
<feature type="domain" description="Thioredoxin" evidence="1">
    <location>
        <begin position="13"/>
        <end position="101"/>
    </location>
</feature>
<dbReference type="InterPro" id="IPR050620">
    <property type="entry name" value="Thioredoxin_H-type-like"/>
</dbReference>
<dbReference type="PANTHER" id="PTHR10438:SF468">
    <property type="entry name" value="THIOREDOXIN-1-RELATED"/>
    <property type="match status" value="1"/>
</dbReference>
<dbReference type="OMA" id="GPCRPMF"/>
<dbReference type="EMBL" id="ML735298">
    <property type="protein sequence ID" value="KAE8387136.1"/>
    <property type="molecule type" value="Genomic_DNA"/>
</dbReference>
<proteinExistence type="predicted"/>
<dbReference type="EMBL" id="SPNV01000137">
    <property type="protein sequence ID" value="KAF5860228.1"/>
    <property type="molecule type" value="Genomic_DNA"/>
</dbReference>
<evidence type="ECO:0000313" key="2">
    <source>
        <dbReference type="EMBL" id="KAE8387136.1"/>
    </source>
</evidence>
<reference evidence="2" key="2">
    <citation type="submission" date="2019-04" db="EMBL/GenBank/DDBJ databases">
        <title>Friends and foes A comparative genomics studyof 23 Aspergillus species from section Flavi.</title>
        <authorList>
            <consortium name="DOE Joint Genome Institute"/>
            <person name="Kjaerbolling I."/>
            <person name="Vesth T."/>
            <person name="Frisvad J.C."/>
            <person name="Nybo J.L."/>
            <person name="Theobald S."/>
            <person name="Kildgaard S."/>
            <person name="Isbrandt T."/>
            <person name="Kuo A."/>
            <person name="Sato A."/>
            <person name="Lyhne E.K."/>
            <person name="Kogle M.E."/>
            <person name="Wiebenga A."/>
            <person name="Kun R.S."/>
            <person name="Lubbers R.J."/>
            <person name="Makela M.R."/>
            <person name="Barry K."/>
            <person name="Chovatia M."/>
            <person name="Clum A."/>
            <person name="Daum C."/>
            <person name="Haridas S."/>
            <person name="He G."/>
            <person name="LaButti K."/>
            <person name="Lipzen A."/>
            <person name="Mondo S."/>
            <person name="Riley R."/>
            <person name="Salamov A."/>
            <person name="Simmons B.A."/>
            <person name="Magnuson J.K."/>
            <person name="Henrissat B."/>
            <person name="Mortensen U.H."/>
            <person name="Larsen T.O."/>
            <person name="Devries R.P."/>
            <person name="Grigoriev I.V."/>
            <person name="Machida M."/>
            <person name="Baker S.E."/>
            <person name="Andersen M.R."/>
        </authorList>
    </citation>
    <scope>NUCLEOTIDE SEQUENCE [LARGE SCALE GENOMIC DNA]</scope>
    <source>
        <strain evidence="2">IBT 14317</strain>
    </source>
</reference>
<accession>A0A8H6A063</accession>
<organism evidence="2">
    <name type="scientific">Petromyces alliaceus</name>
    <name type="common">Aspergillus alliaceus</name>
    <dbReference type="NCBI Taxonomy" id="209559"/>
    <lineage>
        <taxon>Eukaryota</taxon>
        <taxon>Fungi</taxon>
        <taxon>Dikarya</taxon>
        <taxon>Ascomycota</taxon>
        <taxon>Pezizomycotina</taxon>
        <taxon>Eurotiomycetes</taxon>
        <taxon>Eurotiomycetidae</taxon>
        <taxon>Eurotiales</taxon>
        <taxon>Aspergillaceae</taxon>
        <taxon>Aspergillus</taxon>
        <taxon>Aspergillus subgen. Circumdati</taxon>
    </lineage>
</organism>
<keyword evidence="4" id="KW-1185">Reference proteome</keyword>
<dbReference type="CDD" id="cd02947">
    <property type="entry name" value="TRX_family"/>
    <property type="match status" value="1"/>
</dbReference>
<dbReference type="Gene3D" id="3.40.30.10">
    <property type="entry name" value="Glutaredoxin"/>
    <property type="match status" value="1"/>
</dbReference>
<accession>A0A5N6G163</accession>
<dbReference type="AlphaFoldDB" id="A0A5N7BZ80"/>
<evidence type="ECO:0000259" key="1">
    <source>
        <dbReference type="Pfam" id="PF00085"/>
    </source>
</evidence>
<dbReference type="Proteomes" id="UP000541154">
    <property type="component" value="Unassembled WGS sequence"/>
</dbReference>
<gene>
    <name evidence="2" type="ORF">BDV23DRAFT_186613</name>
    <name evidence="3" type="ORF">ETB97_001817</name>
</gene>
<accession>A0A5N7BZ80</accession>
<evidence type="ECO:0000313" key="3">
    <source>
        <dbReference type="EMBL" id="KAF5860228.1"/>
    </source>
</evidence>
<dbReference type="SUPFAM" id="SSF52833">
    <property type="entry name" value="Thioredoxin-like"/>
    <property type="match status" value="1"/>
</dbReference>
<dbReference type="Pfam" id="PF00085">
    <property type="entry name" value="Thioredoxin"/>
    <property type="match status" value="1"/>
</dbReference>
<dbReference type="InterPro" id="IPR036249">
    <property type="entry name" value="Thioredoxin-like_sf"/>
</dbReference>
<reference evidence="3 4" key="1">
    <citation type="submission" date="2019-04" db="EMBL/GenBank/DDBJ databases">
        <title>Aspergillus burnettii sp. nov., novel species from soil in southeast Queensland.</title>
        <authorList>
            <person name="Gilchrist C.L.M."/>
            <person name="Pitt J.I."/>
            <person name="Lange L."/>
            <person name="Lacey H.J."/>
            <person name="Vuong D."/>
            <person name="Midgley D.J."/>
            <person name="Greenfield P."/>
            <person name="Bradbury M."/>
            <person name="Lacey E."/>
            <person name="Busk P.K."/>
            <person name="Pilgaard B."/>
            <person name="Chooi Y.H."/>
            <person name="Piggott A.M."/>
        </authorList>
    </citation>
    <scope>NUCLEOTIDE SEQUENCE [LARGE SCALE GENOMIC DNA]</scope>
    <source>
        <strain evidence="3 4">FRR 5400</strain>
    </source>
</reference>
<dbReference type="Proteomes" id="UP000326877">
    <property type="component" value="Unassembled WGS sequence"/>
</dbReference>
<name>A0A5N7BZ80_PETAA</name>
<sequence>MAVREITSYAALQAIIQSPESTVIDFTAGWTGPCRPMFSVFEEISHTTTEKSFYRMDVRKLSDEQLAGLGIVAMPTFIVFRDGKKLRDLVGGSPRLLEEFVRDVQ</sequence>
<dbReference type="OrthoDB" id="10263751at2759"/>
<dbReference type="InterPro" id="IPR013766">
    <property type="entry name" value="Thioredoxin_domain"/>
</dbReference>
<evidence type="ECO:0000313" key="4">
    <source>
        <dbReference type="Proteomes" id="UP000541154"/>
    </source>
</evidence>
<dbReference type="PANTHER" id="PTHR10438">
    <property type="entry name" value="THIOREDOXIN"/>
    <property type="match status" value="1"/>
</dbReference>